<feature type="compositionally biased region" description="Low complexity" evidence="1">
    <location>
        <begin position="378"/>
        <end position="391"/>
    </location>
</feature>
<evidence type="ECO:0000256" key="2">
    <source>
        <dbReference type="SAM" id="Phobius"/>
    </source>
</evidence>
<feature type="transmembrane region" description="Helical" evidence="2">
    <location>
        <begin position="186"/>
        <end position="203"/>
    </location>
</feature>
<evidence type="ECO:0008006" key="5">
    <source>
        <dbReference type="Google" id="ProtNLM"/>
    </source>
</evidence>
<organism evidence="3 4">
    <name type="scientific">Tilletia horrida</name>
    <dbReference type="NCBI Taxonomy" id="155126"/>
    <lineage>
        <taxon>Eukaryota</taxon>
        <taxon>Fungi</taxon>
        <taxon>Dikarya</taxon>
        <taxon>Basidiomycota</taxon>
        <taxon>Ustilaginomycotina</taxon>
        <taxon>Exobasidiomycetes</taxon>
        <taxon>Tilletiales</taxon>
        <taxon>Tilletiaceae</taxon>
        <taxon>Tilletia</taxon>
    </lineage>
</organism>
<feature type="transmembrane region" description="Helical" evidence="2">
    <location>
        <begin position="428"/>
        <end position="445"/>
    </location>
</feature>
<dbReference type="Proteomes" id="UP001176517">
    <property type="component" value="Unassembled WGS sequence"/>
</dbReference>
<evidence type="ECO:0000313" key="3">
    <source>
        <dbReference type="EMBL" id="KAK0556304.1"/>
    </source>
</evidence>
<feature type="compositionally biased region" description="Acidic residues" evidence="1">
    <location>
        <begin position="324"/>
        <end position="333"/>
    </location>
</feature>
<reference evidence="3" key="1">
    <citation type="journal article" date="2023" name="PhytoFront">
        <title>Draft Genome Resources of Seven Strains of Tilletia horrida, Causal Agent of Kernel Smut of Rice.</title>
        <authorList>
            <person name="Khanal S."/>
            <person name="Antony Babu S."/>
            <person name="Zhou X.G."/>
        </authorList>
    </citation>
    <scope>NUCLEOTIDE SEQUENCE</scope>
    <source>
        <strain evidence="3">TX6</strain>
    </source>
</reference>
<accession>A0AAN6JTP4</accession>
<dbReference type="PANTHER" id="PTHR31595:SF57">
    <property type="entry name" value="OS04G0481900 PROTEIN"/>
    <property type="match status" value="1"/>
</dbReference>
<keyword evidence="2" id="KW-0472">Membrane</keyword>
<feature type="transmembrane region" description="Helical" evidence="2">
    <location>
        <begin position="457"/>
        <end position="480"/>
    </location>
</feature>
<protein>
    <recommendedName>
        <fullName evidence="5">Wax synthase domain-containing protein</fullName>
    </recommendedName>
</protein>
<proteinExistence type="predicted"/>
<feature type="transmembrane region" description="Helical" evidence="2">
    <location>
        <begin position="55"/>
        <end position="76"/>
    </location>
</feature>
<feature type="transmembrane region" description="Helical" evidence="2">
    <location>
        <begin position="223"/>
        <end position="246"/>
    </location>
</feature>
<dbReference type="GO" id="GO:0008374">
    <property type="term" value="F:O-acyltransferase activity"/>
    <property type="evidence" value="ECO:0007669"/>
    <property type="project" value="InterPro"/>
</dbReference>
<comment type="caution">
    <text evidence="3">The sequence shown here is derived from an EMBL/GenBank/DDBJ whole genome shotgun (WGS) entry which is preliminary data.</text>
</comment>
<feature type="region of interest" description="Disordered" evidence="1">
    <location>
        <begin position="323"/>
        <end position="391"/>
    </location>
</feature>
<dbReference type="InterPro" id="IPR044851">
    <property type="entry name" value="Wax_synthase"/>
</dbReference>
<evidence type="ECO:0000313" key="4">
    <source>
        <dbReference type="Proteomes" id="UP001176517"/>
    </source>
</evidence>
<dbReference type="GO" id="GO:0006629">
    <property type="term" value="P:lipid metabolic process"/>
    <property type="evidence" value="ECO:0007669"/>
    <property type="project" value="InterPro"/>
</dbReference>
<name>A0AAN6JTP4_9BASI</name>
<dbReference type="AlphaFoldDB" id="A0AAN6JTP4"/>
<gene>
    <name evidence="3" type="ORF">OC846_001259</name>
</gene>
<keyword evidence="4" id="KW-1185">Reference proteome</keyword>
<sequence length="512" mass="57181">MSFLSSIPGFQSKSAPRSRFGVPMFVNDPIVELAKKAGFKVTEYNQARYPLWEGLFAFIQSFGFIVGTGVLAYFLYHGAAKRSPIAKWSCTFSLIGLFLAWPTLTPQSGAMLLDFFRPALGFRSALLVWDIFILRPVPEVESWHPFQFFAQLWAFPRELDEIAVRTEREGYQRNPRIENLKRMPKVLVELIILILSLYVVPPYEYTKNMSQIAFHFYNDALGISILMALAAICDGLLSAMGIIIGVEMADMFENPLGTTNIRLFWSHWNRAIATVLHRVVFGGGKAARAHLDRKIVAAKALNGSESAANALLRRKHLDQLSETEYADTTDDEVSNANGTNGNAPKAGTVRRRETSQLRLTSTAPGADDKSKKKKSGAKDGSQGNASSKSSNSKFTSKAISAILTFACSGLFHEHITYFTLGFANGENFLFFLLNGFATVGTTWFKRTFPEINNKIPTWASVILLHLFFLAVSPLFCAPFIRSGFFIQLEALFYEIIPVQKRSRGVLIWLFGQ</sequence>
<keyword evidence="2" id="KW-1133">Transmembrane helix</keyword>
<dbReference type="PANTHER" id="PTHR31595">
    <property type="entry name" value="LONG-CHAIN-ALCOHOL O-FATTY-ACYLTRANSFERASE 3-RELATED"/>
    <property type="match status" value="1"/>
</dbReference>
<evidence type="ECO:0000256" key="1">
    <source>
        <dbReference type="SAM" id="MobiDB-lite"/>
    </source>
</evidence>
<dbReference type="EMBL" id="JAPDMZ010000017">
    <property type="protein sequence ID" value="KAK0556304.1"/>
    <property type="molecule type" value="Genomic_DNA"/>
</dbReference>
<keyword evidence="2" id="KW-0812">Transmembrane</keyword>